<evidence type="ECO:0000256" key="3">
    <source>
        <dbReference type="ARBA" id="ARBA00022692"/>
    </source>
</evidence>
<feature type="transmembrane region" description="Helical" evidence="7">
    <location>
        <begin position="84"/>
        <end position="109"/>
    </location>
</feature>
<evidence type="ECO:0000256" key="4">
    <source>
        <dbReference type="ARBA" id="ARBA00022989"/>
    </source>
</evidence>
<keyword evidence="3 6" id="KW-0812">Transmembrane</keyword>
<feature type="transmembrane region" description="Helical" evidence="7">
    <location>
        <begin position="321"/>
        <end position="342"/>
    </location>
</feature>
<organism evidence="8 9">
    <name type="scientific">Solibaculum mannosilyticum</name>
    <dbReference type="NCBI Taxonomy" id="2780922"/>
    <lineage>
        <taxon>Bacteria</taxon>
        <taxon>Bacillati</taxon>
        <taxon>Bacillota</taxon>
        <taxon>Clostridia</taxon>
        <taxon>Eubacteriales</taxon>
        <taxon>Oscillospiraceae</taxon>
        <taxon>Solibaculum</taxon>
    </lineage>
</organism>
<keyword evidence="2 6" id="KW-0813">Transport</keyword>
<protein>
    <recommendedName>
        <fullName evidence="6">Transporter</fullName>
    </recommendedName>
</protein>
<dbReference type="AlphaFoldDB" id="A0A7I8D6A3"/>
<feature type="transmembrane region" description="Helical" evidence="7">
    <location>
        <begin position="257"/>
        <end position="280"/>
    </location>
</feature>
<feature type="transmembrane region" description="Helical" evidence="7">
    <location>
        <begin position="12"/>
        <end position="30"/>
    </location>
</feature>
<evidence type="ECO:0000256" key="7">
    <source>
        <dbReference type="SAM" id="Phobius"/>
    </source>
</evidence>
<comment type="similarity">
    <text evidence="6">Belongs to the sodium:neurotransmitter symporter (SNF) (TC 2.A.22) family.</text>
</comment>
<feature type="transmembrane region" description="Helical" evidence="7">
    <location>
        <begin position="182"/>
        <end position="202"/>
    </location>
</feature>
<dbReference type="EMBL" id="AP023321">
    <property type="protein sequence ID" value="BCI61262.1"/>
    <property type="molecule type" value="Genomic_DNA"/>
</dbReference>
<dbReference type="InterPro" id="IPR000175">
    <property type="entry name" value="Na/ntran_symport"/>
</dbReference>
<feature type="transmembrane region" description="Helical" evidence="7">
    <location>
        <begin position="151"/>
        <end position="170"/>
    </location>
</feature>
<dbReference type="GO" id="GO:0015293">
    <property type="term" value="F:symporter activity"/>
    <property type="evidence" value="ECO:0007669"/>
    <property type="project" value="UniProtKB-KW"/>
</dbReference>
<feature type="transmembrane region" description="Helical" evidence="7">
    <location>
        <begin position="431"/>
        <end position="453"/>
    </location>
</feature>
<keyword evidence="4 7" id="KW-1133">Transmembrane helix</keyword>
<dbReference type="SUPFAM" id="SSF161070">
    <property type="entry name" value="SNF-like"/>
    <property type="match status" value="1"/>
</dbReference>
<proteinExistence type="inferred from homology"/>
<dbReference type="GO" id="GO:0016020">
    <property type="term" value="C:membrane"/>
    <property type="evidence" value="ECO:0007669"/>
    <property type="project" value="UniProtKB-SubCell"/>
</dbReference>
<evidence type="ECO:0000313" key="9">
    <source>
        <dbReference type="Proteomes" id="UP000593890"/>
    </source>
</evidence>
<evidence type="ECO:0000256" key="2">
    <source>
        <dbReference type="ARBA" id="ARBA00022448"/>
    </source>
</evidence>
<feature type="transmembrane region" description="Helical" evidence="7">
    <location>
        <begin position="465"/>
        <end position="485"/>
    </location>
</feature>
<dbReference type="Pfam" id="PF00209">
    <property type="entry name" value="SNF"/>
    <property type="match status" value="2"/>
</dbReference>
<dbReference type="InterPro" id="IPR037272">
    <property type="entry name" value="SNS_sf"/>
</dbReference>
<dbReference type="PROSITE" id="PS50267">
    <property type="entry name" value="NA_NEUROTRAN_SYMP_3"/>
    <property type="match status" value="1"/>
</dbReference>
<dbReference type="KEGG" id="sman:C12CBH8_19010"/>
<dbReference type="Gene3D" id="1.20.1740.10">
    <property type="entry name" value="Amino acid/polyamine transporter I"/>
    <property type="match status" value="1"/>
</dbReference>
<dbReference type="NCBIfam" id="NF037979">
    <property type="entry name" value="Na_transp"/>
    <property type="match status" value="1"/>
</dbReference>
<dbReference type="PANTHER" id="PTHR42948">
    <property type="entry name" value="TRANSPORTER"/>
    <property type="match status" value="1"/>
</dbReference>
<keyword evidence="9" id="KW-1185">Reference proteome</keyword>
<dbReference type="PRINTS" id="PR00176">
    <property type="entry name" value="NANEUSMPORT"/>
</dbReference>
<comment type="subcellular location">
    <subcellularLocation>
        <location evidence="1">Membrane</location>
        <topology evidence="1">Multi-pass membrane protein</topology>
    </subcellularLocation>
</comment>
<evidence type="ECO:0000256" key="5">
    <source>
        <dbReference type="ARBA" id="ARBA00023136"/>
    </source>
</evidence>
<reference evidence="9" key="1">
    <citation type="submission" date="2020-07" db="EMBL/GenBank/DDBJ databases">
        <title>Complete genome sequencing of Clostridia bacterium strain 12CBH8.</title>
        <authorList>
            <person name="Sakamoto M."/>
            <person name="Murakami T."/>
            <person name="Mori H."/>
        </authorList>
    </citation>
    <scope>NUCLEOTIDE SEQUENCE [LARGE SCALE GENOMIC DNA]</scope>
    <source>
        <strain evidence="9">12CBH8</strain>
    </source>
</reference>
<dbReference type="Proteomes" id="UP000593890">
    <property type="component" value="Chromosome"/>
</dbReference>
<evidence type="ECO:0000313" key="8">
    <source>
        <dbReference type="EMBL" id="BCI61262.1"/>
    </source>
</evidence>
<sequence>MAKRDQWGSKLGFIFAAIGSAVGLGNIWRFPYVVYKNGGGAFLIPYFVAIFTAGIPLMILEYAMGHKYRGSTPAAMARAKGSKLWEFLGWWPTFTAGFILCYYSVIIAWSARYLTFAFDKSWGSNPNTFFTEDFLRVSSGPFDLGGFRWDILLFMALIWLVNWFVCYRGVSKGIEKFSKVIIPTLFVILVIVAIRGITLPGATDGLNKLFTPDWSRLGDISVWTAAYSQVFFTLSLAMGIMMTYASYLPKKTDIVNTAFVTGLANSSNEILCSIAVFSILGFMSNSQGIPIDQISKDGGIGLAFVAFPQGINLMGDGFSNILGVLLFSCLIFAGLTSSISLLEAFSAPFTDKFKISRKKIVTVVSIVGFIVSSVFATGAGMYILDIVDEFINNYSILVVGLLEAILIGWILKTKVIQEHVNPISYYRAGKWWSISIRFIIPVMLGVMLCMKISQHLTSGYGGYESSALITIGLGIVCVILILAAVTAKLKWRANSPYAGKDKSGE</sequence>
<keyword evidence="6" id="KW-0769">Symport</keyword>
<accession>A0A7I8D6A3</accession>
<feature type="transmembrane region" description="Helical" evidence="7">
    <location>
        <begin position="222"/>
        <end position="245"/>
    </location>
</feature>
<keyword evidence="5 7" id="KW-0472">Membrane</keyword>
<dbReference type="RefSeq" id="WP_215533126.1">
    <property type="nucleotide sequence ID" value="NZ_AP023321.1"/>
</dbReference>
<dbReference type="PROSITE" id="PS00610">
    <property type="entry name" value="NA_NEUROTRAN_SYMP_1"/>
    <property type="match status" value="1"/>
</dbReference>
<feature type="transmembrane region" description="Helical" evidence="7">
    <location>
        <begin position="363"/>
        <end position="384"/>
    </location>
</feature>
<evidence type="ECO:0000256" key="6">
    <source>
        <dbReference type="RuleBase" id="RU003732"/>
    </source>
</evidence>
<gene>
    <name evidence="8" type="ORF">C12CBH8_19010</name>
</gene>
<name>A0A7I8D6A3_9FIRM</name>
<feature type="transmembrane region" description="Helical" evidence="7">
    <location>
        <begin position="42"/>
        <end position="63"/>
    </location>
</feature>
<feature type="transmembrane region" description="Helical" evidence="7">
    <location>
        <begin position="390"/>
        <end position="411"/>
    </location>
</feature>
<dbReference type="PANTHER" id="PTHR42948:SF1">
    <property type="entry name" value="TRANSPORTER"/>
    <property type="match status" value="1"/>
</dbReference>
<evidence type="ECO:0000256" key="1">
    <source>
        <dbReference type="ARBA" id="ARBA00004141"/>
    </source>
</evidence>
<dbReference type="CDD" id="cd10334">
    <property type="entry name" value="SLC6sbd_u1"/>
    <property type="match status" value="1"/>
</dbReference>